<evidence type="ECO:0000256" key="1">
    <source>
        <dbReference type="SAM" id="Coils"/>
    </source>
</evidence>
<keyword evidence="4" id="KW-1185">Reference proteome</keyword>
<accession>A0ABR0SJC2</accession>
<keyword evidence="1" id="KW-0175">Coiled coil</keyword>
<reference evidence="3 4" key="1">
    <citation type="submission" date="2024-01" db="EMBL/GenBank/DDBJ databases">
        <title>Complete genome of Cladobotryum mycophilum ATHUM6906.</title>
        <authorList>
            <person name="Christinaki A.C."/>
            <person name="Myridakis A.I."/>
            <person name="Kouvelis V.N."/>
        </authorList>
    </citation>
    <scope>NUCLEOTIDE SEQUENCE [LARGE SCALE GENOMIC DNA]</scope>
    <source>
        <strain evidence="3 4">ATHUM6906</strain>
    </source>
</reference>
<evidence type="ECO:0008006" key="5">
    <source>
        <dbReference type="Google" id="ProtNLM"/>
    </source>
</evidence>
<dbReference type="EMBL" id="JAVFKD010000012">
    <property type="protein sequence ID" value="KAK5992218.1"/>
    <property type="molecule type" value="Genomic_DNA"/>
</dbReference>
<organism evidence="3 4">
    <name type="scientific">Cladobotryum mycophilum</name>
    <dbReference type="NCBI Taxonomy" id="491253"/>
    <lineage>
        <taxon>Eukaryota</taxon>
        <taxon>Fungi</taxon>
        <taxon>Dikarya</taxon>
        <taxon>Ascomycota</taxon>
        <taxon>Pezizomycotina</taxon>
        <taxon>Sordariomycetes</taxon>
        <taxon>Hypocreomycetidae</taxon>
        <taxon>Hypocreales</taxon>
        <taxon>Hypocreaceae</taxon>
        <taxon>Cladobotryum</taxon>
    </lineage>
</organism>
<feature type="region of interest" description="Disordered" evidence="2">
    <location>
        <begin position="27"/>
        <end position="66"/>
    </location>
</feature>
<protein>
    <recommendedName>
        <fullName evidence="5">BZIP domain-containing protein</fullName>
    </recommendedName>
</protein>
<dbReference type="Proteomes" id="UP001338125">
    <property type="component" value="Unassembled WGS sequence"/>
</dbReference>
<evidence type="ECO:0000313" key="4">
    <source>
        <dbReference type="Proteomes" id="UP001338125"/>
    </source>
</evidence>
<gene>
    <name evidence="3" type="ORF">PT974_05619</name>
</gene>
<evidence type="ECO:0000313" key="3">
    <source>
        <dbReference type="EMBL" id="KAK5992218.1"/>
    </source>
</evidence>
<comment type="caution">
    <text evidence="3">The sequence shown here is derived from an EMBL/GenBank/DDBJ whole genome shotgun (WGS) entry which is preliminary data.</text>
</comment>
<feature type="compositionally biased region" description="Basic and acidic residues" evidence="2">
    <location>
        <begin position="27"/>
        <end position="48"/>
    </location>
</feature>
<evidence type="ECO:0000256" key="2">
    <source>
        <dbReference type="SAM" id="MobiDB-lite"/>
    </source>
</evidence>
<proteinExistence type="predicted"/>
<name>A0ABR0SJC2_9HYPO</name>
<sequence>MSSFHSWELESQLHGLSLDADMTARRTEAMTHAAKGEEAERLQFRSDEGAFSGPSDTGRSETVPGGHYMDMGYTEIVDVDQDWLNAPIRIGEGNTNTYGSSRGRNAHRAGLPPTITRFLRRQRANMTRVFARQEKKIASLEERIGEQDRVIESQREQLERGFTSDGRRYIQISLLQELQSRLSVAVQGREEGELGAASACRRVIDERLREAGLWREGEEEY</sequence>
<feature type="coiled-coil region" evidence="1">
    <location>
        <begin position="123"/>
        <end position="157"/>
    </location>
</feature>